<dbReference type="PANTHER" id="PTHR30231">
    <property type="entry name" value="DNA POLYMERASE III SUBUNIT EPSILON"/>
    <property type="match status" value="1"/>
</dbReference>
<proteinExistence type="predicted"/>
<dbReference type="InterPro" id="IPR006054">
    <property type="entry name" value="DnaQ"/>
</dbReference>
<dbReference type="InterPro" id="IPR012337">
    <property type="entry name" value="RNaseH-like_sf"/>
</dbReference>
<dbReference type="GO" id="GO:0006260">
    <property type="term" value="P:DNA replication"/>
    <property type="evidence" value="ECO:0007669"/>
    <property type="project" value="InterPro"/>
</dbReference>
<dbReference type="NCBIfam" id="TIGR00573">
    <property type="entry name" value="dnaq"/>
    <property type="match status" value="1"/>
</dbReference>
<dbReference type="GO" id="GO:0003887">
    <property type="term" value="F:DNA-directed DNA polymerase activity"/>
    <property type="evidence" value="ECO:0007669"/>
    <property type="project" value="InterPro"/>
</dbReference>
<dbReference type="Proteomes" id="UP000290378">
    <property type="component" value="Unassembled WGS sequence"/>
</dbReference>
<dbReference type="NCBIfam" id="NF006601">
    <property type="entry name" value="PRK09145.1"/>
    <property type="match status" value="1"/>
</dbReference>
<keyword evidence="2" id="KW-1185">Reference proteome</keyword>
<dbReference type="GO" id="GO:0005829">
    <property type="term" value="C:cytosol"/>
    <property type="evidence" value="ECO:0007669"/>
    <property type="project" value="TreeGrafter"/>
</dbReference>
<dbReference type="Pfam" id="PF00929">
    <property type="entry name" value="RNase_T"/>
    <property type="match status" value="1"/>
</dbReference>
<protein>
    <submittedName>
        <fullName evidence="1">DNA polymerase III subunit epsilon</fullName>
    </submittedName>
</protein>
<accession>A0A6M8NKT9</accession>
<name>A0A6M8NKT9_9BACT</name>
<dbReference type="InterPro" id="IPR013520">
    <property type="entry name" value="Ribonucl_H"/>
</dbReference>
<sequence length="206" mass="23952">MFRTIKNYFNKKNLKDEKYSFLFDKPIEDEYVCFDCETTGLNPKIDDIVSIGAVIIKNNTIVSSKKFVKFVKPKTKLQADAIKIHHIRECDLADAEDINNVIEEFLEYIGNRTLVGYFLEFDIAMINKYLKPKLGIKLPNKALEVSEIYHDYKIDVIPQSYIDLRFNTIMQDLEIPSLGKHDAYNDALMTSMIFIKLKNLPNVKIK</sequence>
<reference evidence="1 2" key="1">
    <citation type="submission" date="2017-09" db="EMBL/GenBank/DDBJ databases">
        <title>Genomics of the genus Arcobacter.</title>
        <authorList>
            <person name="Perez-Cataluna A."/>
            <person name="Figueras M.J."/>
            <person name="Salas-Masso N."/>
        </authorList>
    </citation>
    <scope>NUCLEOTIDE SEQUENCE [LARGE SCALE GENOMIC DNA]</scope>
    <source>
        <strain evidence="1 2">CECT 7834</strain>
    </source>
</reference>
<dbReference type="SUPFAM" id="SSF53098">
    <property type="entry name" value="Ribonuclease H-like"/>
    <property type="match status" value="1"/>
</dbReference>
<comment type="caution">
    <text evidence="1">The sequence shown here is derived from an EMBL/GenBank/DDBJ whole genome shotgun (WGS) entry which is preliminary data.</text>
</comment>
<dbReference type="EMBL" id="NXII01000003">
    <property type="protein sequence ID" value="RXI42512.1"/>
    <property type="molecule type" value="Genomic_DNA"/>
</dbReference>
<dbReference type="CDD" id="cd06127">
    <property type="entry name" value="DEDDh"/>
    <property type="match status" value="1"/>
</dbReference>
<dbReference type="GO" id="GO:0003677">
    <property type="term" value="F:DNA binding"/>
    <property type="evidence" value="ECO:0007669"/>
    <property type="project" value="InterPro"/>
</dbReference>
<organism evidence="1 2">
    <name type="scientific">Arcobacter cloacae</name>
    <dbReference type="NCBI Taxonomy" id="1054034"/>
    <lineage>
        <taxon>Bacteria</taxon>
        <taxon>Pseudomonadati</taxon>
        <taxon>Campylobacterota</taxon>
        <taxon>Epsilonproteobacteria</taxon>
        <taxon>Campylobacterales</taxon>
        <taxon>Arcobacteraceae</taxon>
        <taxon>Arcobacter</taxon>
    </lineage>
</organism>
<dbReference type="SMART" id="SM00479">
    <property type="entry name" value="EXOIII"/>
    <property type="match status" value="1"/>
</dbReference>
<evidence type="ECO:0000313" key="2">
    <source>
        <dbReference type="Proteomes" id="UP000290378"/>
    </source>
</evidence>
<evidence type="ECO:0000313" key="1">
    <source>
        <dbReference type="EMBL" id="RXI42512.1"/>
    </source>
</evidence>
<dbReference type="InterPro" id="IPR036397">
    <property type="entry name" value="RNaseH_sf"/>
</dbReference>
<gene>
    <name evidence="1" type="ORF">CP963_03140</name>
</gene>
<dbReference type="RefSeq" id="WP_129012837.1">
    <property type="nucleotide sequence ID" value="NZ_CBCSEI010000001.1"/>
</dbReference>
<dbReference type="AlphaFoldDB" id="A0A6M8NKT9"/>
<dbReference type="PANTHER" id="PTHR30231:SF7">
    <property type="entry name" value="BLR4117 PROTEIN"/>
    <property type="match status" value="1"/>
</dbReference>
<dbReference type="Gene3D" id="3.30.420.10">
    <property type="entry name" value="Ribonuclease H-like superfamily/Ribonuclease H"/>
    <property type="match status" value="1"/>
</dbReference>
<dbReference type="GO" id="GO:0008408">
    <property type="term" value="F:3'-5' exonuclease activity"/>
    <property type="evidence" value="ECO:0007669"/>
    <property type="project" value="TreeGrafter"/>
</dbReference>